<feature type="compositionally biased region" description="Low complexity" evidence="1">
    <location>
        <begin position="122"/>
        <end position="135"/>
    </location>
</feature>
<dbReference type="AlphaFoldDB" id="A0A8H5WTS5"/>
<dbReference type="Proteomes" id="UP000567885">
    <property type="component" value="Unassembled WGS sequence"/>
</dbReference>
<evidence type="ECO:0000256" key="1">
    <source>
        <dbReference type="SAM" id="MobiDB-lite"/>
    </source>
</evidence>
<dbReference type="EMBL" id="JAAGWQ010000079">
    <property type="protein sequence ID" value="KAF5670023.1"/>
    <property type="molecule type" value="Genomic_DNA"/>
</dbReference>
<accession>A0A8H5WTS5</accession>
<protein>
    <submittedName>
        <fullName evidence="2">Uncharacterized protein</fullName>
    </submittedName>
</protein>
<name>A0A8H5WTS5_FUSHE</name>
<feature type="region of interest" description="Disordered" evidence="1">
    <location>
        <begin position="121"/>
        <end position="219"/>
    </location>
</feature>
<keyword evidence="3" id="KW-1185">Reference proteome</keyword>
<comment type="caution">
    <text evidence="2">The sequence shown here is derived from an EMBL/GenBank/DDBJ whole genome shotgun (WGS) entry which is preliminary data.</text>
</comment>
<reference evidence="2 3" key="1">
    <citation type="submission" date="2020-05" db="EMBL/GenBank/DDBJ databases">
        <title>Identification and distribution of gene clusters putatively required for synthesis of sphingolipid metabolism inhibitors in phylogenetically diverse species of the filamentous fungus Fusarium.</title>
        <authorList>
            <person name="Kim H.-S."/>
            <person name="Busman M."/>
            <person name="Brown D.W."/>
            <person name="Divon H."/>
            <person name="Uhlig S."/>
            <person name="Proctor R.H."/>
        </authorList>
    </citation>
    <scope>NUCLEOTIDE SEQUENCE [LARGE SCALE GENOMIC DNA]</scope>
    <source>
        <strain evidence="2 3">NRRL 20693</strain>
    </source>
</reference>
<proteinExistence type="predicted"/>
<feature type="compositionally biased region" description="Pro residues" evidence="1">
    <location>
        <begin position="324"/>
        <end position="333"/>
    </location>
</feature>
<dbReference type="OrthoDB" id="5138733at2759"/>
<sequence length="462" mass="52238">MPRPRVKDIPLITQLRVTLGYGVTGDRKSIYFNQTVANFRKDYRSADGIPGFYFADWHNRDHRRELERMADKFLVTDRRGPQFWPDIEDPRSRSSLTWTTHRNRIRNTIVKLFFRLNYKPQRQGGRSADASSRRSQTLEQGLKVPETRTENTDGNGIRDVQNDQQTDTEAPPPRAAIPDLHSLPSSPFPSLDHPTSSDSDDIPEEQHQSLVSEPTGVGESAAPVAQMTEGRDMPLTPSTLGAIISTHTLSGRRRRPVERQDFVTTPDFCALDDARSQLSPELGTPSEDPDAIQPTYGPIDTELPRSSIETAISPEEAPEDRRAMPPPPLPFPRPTQIAATSTTRTVIKYSIQKSPNNFRVLDLPRGAFDRLSISDIQAIEGFQDVESVQFVLDRRGMSWDDVVPINGDLAFQDMKGRFREKIRDDLDEIGSQRDVVYYDILIIPIKGTEAHRQDIREPTVTM</sequence>
<feature type="region of interest" description="Disordered" evidence="1">
    <location>
        <begin position="278"/>
        <end position="335"/>
    </location>
</feature>
<feature type="compositionally biased region" description="Low complexity" evidence="1">
    <location>
        <begin position="178"/>
        <end position="194"/>
    </location>
</feature>
<evidence type="ECO:0000313" key="2">
    <source>
        <dbReference type="EMBL" id="KAF5670023.1"/>
    </source>
</evidence>
<evidence type="ECO:0000313" key="3">
    <source>
        <dbReference type="Proteomes" id="UP000567885"/>
    </source>
</evidence>
<organism evidence="2 3">
    <name type="scientific">Fusarium heterosporum</name>
    <dbReference type="NCBI Taxonomy" id="42747"/>
    <lineage>
        <taxon>Eukaryota</taxon>
        <taxon>Fungi</taxon>
        <taxon>Dikarya</taxon>
        <taxon>Ascomycota</taxon>
        <taxon>Pezizomycotina</taxon>
        <taxon>Sordariomycetes</taxon>
        <taxon>Hypocreomycetidae</taxon>
        <taxon>Hypocreales</taxon>
        <taxon>Nectriaceae</taxon>
        <taxon>Fusarium</taxon>
        <taxon>Fusarium heterosporum species complex</taxon>
    </lineage>
</organism>
<gene>
    <name evidence="2" type="ORF">FHETE_4706</name>
</gene>